<dbReference type="InterPro" id="IPR002938">
    <property type="entry name" value="FAD-bd"/>
</dbReference>
<dbReference type="SUPFAM" id="SSF51905">
    <property type="entry name" value="FAD/NAD(P)-binding domain"/>
    <property type="match status" value="1"/>
</dbReference>
<evidence type="ECO:0000313" key="5">
    <source>
        <dbReference type="EMBL" id="QAY68675.1"/>
    </source>
</evidence>
<dbReference type="AlphaFoldDB" id="A0A4P6F0S3"/>
<dbReference type="PANTHER" id="PTHR13789:SF309">
    <property type="entry name" value="PUTATIVE (AFU_ORTHOLOGUE AFUA_6G14510)-RELATED"/>
    <property type="match status" value="1"/>
</dbReference>
<dbReference type="InterPro" id="IPR036188">
    <property type="entry name" value="FAD/NAD-bd_sf"/>
</dbReference>
<protein>
    <recommendedName>
        <fullName evidence="4">FAD-binding domain-containing protein</fullName>
    </recommendedName>
</protein>
<accession>A0A4P6F0S3</accession>
<dbReference type="Gene3D" id="3.50.50.60">
    <property type="entry name" value="FAD/NAD(P)-binding domain"/>
    <property type="match status" value="1"/>
</dbReference>
<dbReference type="OrthoDB" id="9782160at2"/>
<dbReference type="PRINTS" id="PR00420">
    <property type="entry name" value="RNGMNOXGNASE"/>
</dbReference>
<proteinExistence type="predicted"/>
<dbReference type="InterPro" id="IPR050493">
    <property type="entry name" value="FAD-dep_Monooxygenase_BioMet"/>
</dbReference>
<organism evidence="5 6">
    <name type="scientific">Xylanimonas protaetiae</name>
    <dbReference type="NCBI Taxonomy" id="2509457"/>
    <lineage>
        <taxon>Bacteria</taxon>
        <taxon>Bacillati</taxon>
        <taxon>Actinomycetota</taxon>
        <taxon>Actinomycetes</taxon>
        <taxon>Micrococcales</taxon>
        <taxon>Promicromonosporaceae</taxon>
        <taxon>Xylanimonas</taxon>
    </lineage>
</organism>
<keyword evidence="3" id="KW-0472">Membrane</keyword>
<keyword evidence="3" id="KW-0812">Transmembrane</keyword>
<dbReference type="EMBL" id="CP035493">
    <property type="protein sequence ID" value="QAY68675.1"/>
    <property type="molecule type" value="Genomic_DNA"/>
</dbReference>
<feature type="transmembrane region" description="Helical" evidence="3">
    <location>
        <begin position="28"/>
        <end position="49"/>
    </location>
</feature>
<dbReference type="GO" id="GO:0071949">
    <property type="term" value="F:FAD binding"/>
    <property type="evidence" value="ECO:0007669"/>
    <property type="project" value="InterPro"/>
</dbReference>
<dbReference type="PANTHER" id="PTHR13789">
    <property type="entry name" value="MONOOXYGENASE"/>
    <property type="match status" value="1"/>
</dbReference>
<evidence type="ECO:0000256" key="1">
    <source>
        <dbReference type="ARBA" id="ARBA00023002"/>
    </source>
</evidence>
<keyword evidence="3" id="KW-1133">Transmembrane helix</keyword>
<keyword evidence="2" id="KW-0503">Monooxygenase</keyword>
<evidence type="ECO:0000313" key="6">
    <source>
        <dbReference type="Proteomes" id="UP000292118"/>
    </source>
</evidence>
<evidence type="ECO:0000259" key="4">
    <source>
        <dbReference type="Pfam" id="PF01494"/>
    </source>
</evidence>
<keyword evidence="1" id="KW-0560">Oxidoreductase</keyword>
<reference evidence="5 6" key="1">
    <citation type="submission" date="2019-01" db="EMBL/GenBank/DDBJ databases">
        <title>Genome sequencing of strain FW10M-9.</title>
        <authorList>
            <person name="Heo J."/>
            <person name="Kim S.-J."/>
            <person name="Kim J.-S."/>
            <person name="Hong S.-B."/>
            <person name="Kwon S.-W."/>
        </authorList>
    </citation>
    <scope>NUCLEOTIDE SEQUENCE [LARGE SCALE GENOMIC DNA]</scope>
    <source>
        <strain evidence="5 6">FW10M-9</strain>
    </source>
</reference>
<keyword evidence="6" id="KW-1185">Reference proteome</keyword>
<gene>
    <name evidence="5" type="ORF">ET471_00300</name>
</gene>
<dbReference type="Proteomes" id="UP000292118">
    <property type="component" value="Chromosome"/>
</dbReference>
<evidence type="ECO:0000256" key="2">
    <source>
        <dbReference type="ARBA" id="ARBA00023033"/>
    </source>
</evidence>
<feature type="domain" description="FAD-binding" evidence="4">
    <location>
        <begin position="32"/>
        <end position="359"/>
    </location>
</feature>
<dbReference type="Pfam" id="PF01494">
    <property type="entry name" value="FAD_binding_3"/>
    <property type="match status" value="1"/>
</dbReference>
<dbReference type="GO" id="GO:0004497">
    <property type="term" value="F:monooxygenase activity"/>
    <property type="evidence" value="ECO:0007669"/>
    <property type="project" value="UniProtKB-KW"/>
</dbReference>
<sequence>MRQRRSRAAAGCAARGHASLAGMESPTVVPLRVGIVGAGIAGLALAGGLRRRGHVVELFEKAPRLLAVGAGISLAKGAVKALDELGLGEDVLGDAVERRTAVTALLLRPDGSAALRVPAKRLHLVPMTRAALHAALAEHAGDVHLGVEASVVASGAPVVVADGERHEFDVVVAADGVRSPSREVLGLDTGLRYAGWTTWRGVTTDPFDLRGRMSETWGGGAMVGLVPLIDGRAYWFAAQHAPPGVTVADARADVLGRFGHWHAPIRHVVEATDAGGVVRTDAYDLTHPLRTYVHGRVVLVGDAAHAMTPNLGQGANQALVDAAALAEALDDAARGQGLAAALAGYDRHRRRRSQRVAANSRLLGQVALAEGIGGRTRERVLGTLATLTGGARRAR</sequence>
<name>A0A4P6F0S3_9MICO</name>
<dbReference type="KEGG" id="xya:ET471_00300"/>
<evidence type="ECO:0000256" key="3">
    <source>
        <dbReference type="SAM" id="Phobius"/>
    </source>
</evidence>